<dbReference type="EMBL" id="JYDL01000023">
    <property type="protein sequence ID" value="KRX23615.1"/>
    <property type="molecule type" value="Genomic_DNA"/>
</dbReference>
<keyword evidence="1" id="KW-0812">Transmembrane</keyword>
<evidence type="ECO:0000313" key="2">
    <source>
        <dbReference type="EMBL" id="KRX23615.1"/>
    </source>
</evidence>
<evidence type="ECO:0000313" key="3">
    <source>
        <dbReference type="Proteomes" id="UP000054630"/>
    </source>
</evidence>
<sequence>MFKLVVSCGYKANKLQRLRYDLEQLRKSMTISNDTKMLILFCSQTVFIMICALERVALLSLAYVGSVTNKLKLIVIYSQQRKDI</sequence>
<comment type="caution">
    <text evidence="2">The sequence shown here is derived from an EMBL/GenBank/DDBJ whole genome shotgun (WGS) entry which is preliminary data.</text>
</comment>
<feature type="transmembrane region" description="Helical" evidence="1">
    <location>
        <begin position="38"/>
        <end position="64"/>
    </location>
</feature>
<reference evidence="2 3" key="1">
    <citation type="submission" date="2015-01" db="EMBL/GenBank/DDBJ databases">
        <title>Evolution of Trichinella species and genotypes.</title>
        <authorList>
            <person name="Korhonen P.K."/>
            <person name="Edoardo P."/>
            <person name="Giuseppe L.R."/>
            <person name="Gasser R.B."/>
        </authorList>
    </citation>
    <scope>NUCLEOTIDE SEQUENCE [LARGE SCALE GENOMIC DNA]</scope>
    <source>
        <strain evidence="2">ISS37</strain>
    </source>
</reference>
<dbReference type="Proteomes" id="UP000054630">
    <property type="component" value="Unassembled WGS sequence"/>
</dbReference>
<name>A0A0V0SAB4_9BILA</name>
<protein>
    <submittedName>
        <fullName evidence="2">Uncharacterized protein</fullName>
    </submittedName>
</protein>
<gene>
    <name evidence="2" type="ORF">T07_4489</name>
</gene>
<keyword evidence="3" id="KW-1185">Reference proteome</keyword>
<keyword evidence="1" id="KW-1133">Transmembrane helix</keyword>
<keyword evidence="1" id="KW-0472">Membrane</keyword>
<dbReference type="AlphaFoldDB" id="A0A0V0SAB4"/>
<proteinExistence type="predicted"/>
<evidence type="ECO:0000256" key="1">
    <source>
        <dbReference type="SAM" id="Phobius"/>
    </source>
</evidence>
<organism evidence="2 3">
    <name type="scientific">Trichinella nelsoni</name>
    <dbReference type="NCBI Taxonomy" id="6336"/>
    <lineage>
        <taxon>Eukaryota</taxon>
        <taxon>Metazoa</taxon>
        <taxon>Ecdysozoa</taxon>
        <taxon>Nematoda</taxon>
        <taxon>Enoplea</taxon>
        <taxon>Dorylaimia</taxon>
        <taxon>Trichinellida</taxon>
        <taxon>Trichinellidae</taxon>
        <taxon>Trichinella</taxon>
    </lineage>
</organism>
<accession>A0A0V0SAB4</accession>